<dbReference type="Pfam" id="PF00564">
    <property type="entry name" value="PB1"/>
    <property type="match status" value="1"/>
</dbReference>
<dbReference type="InterPro" id="IPR019734">
    <property type="entry name" value="TPR_rpt"/>
</dbReference>
<feature type="repeat" description="TPR" evidence="3">
    <location>
        <begin position="64"/>
        <end position="97"/>
    </location>
</feature>
<dbReference type="EMBL" id="CM035421">
    <property type="protein sequence ID" value="KAH7388430.1"/>
    <property type="molecule type" value="Genomic_DNA"/>
</dbReference>
<dbReference type="SUPFAM" id="SSF54277">
    <property type="entry name" value="CAD &amp; PB1 domains"/>
    <property type="match status" value="1"/>
</dbReference>
<dbReference type="CDD" id="cd05992">
    <property type="entry name" value="PB1"/>
    <property type="match status" value="1"/>
</dbReference>
<dbReference type="SMART" id="SM00028">
    <property type="entry name" value="TPR"/>
    <property type="match status" value="3"/>
</dbReference>
<protein>
    <recommendedName>
        <fullName evidence="5">PB1 domain-containing protein</fullName>
    </recommendedName>
</protein>
<dbReference type="OMA" id="AHETGSK"/>
<proteinExistence type="predicted"/>
<evidence type="ECO:0000256" key="1">
    <source>
        <dbReference type="ARBA" id="ARBA00022737"/>
    </source>
</evidence>
<dbReference type="Gene3D" id="1.25.40.10">
    <property type="entry name" value="Tetratricopeptide repeat domain"/>
    <property type="match status" value="1"/>
</dbReference>
<dbReference type="SMART" id="SM00666">
    <property type="entry name" value="PB1"/>
    <property type="match status" value="1"/>
</dbReference>
<keyword evidence="7" id="KW-1185">Reference proteome</keyword>
<feature type="compositionally biased region" description="Basic residues" evidence="4">
    <location>
        <begin position="1"/>
        <end position="11"/>
    </location>
</feature>
<dbReference type="InterPro" id="IPR011990">
    <property type="entry name" value="TPR-like_helical_dom_sf"/>
</dbReference>
<dbReference type="PANTHER" id="PTHR46183:SF8">
    <property type="entry name" value="PROTEIN CLMP1"/>
    <property type="match status" value="1"/>
</dbReference>
<dbReference type="PROSITE" id="PS50005">
    <property type="entry name" value="TPR"/>
    <property type="match status" value="1"/>
</dbReference>
<keyword evidence="2 3" id="KW-0802">TPR repeat</keyword>
<dbReference type="Gene3D" id="3.10.20.90">
    <property type="entry name" value="Phosphatidylinositol 3-kinase Catalytic Subunit, Chain A, domain 1"/>
    <property type="match status" value="1"/>
</dbReference>
<evidence type="ECO:0000256" key="2">
    <source>
        <dbReference type="ARBA" id="ARBA00022803"/>
    </source>
</evidence>
<sequence length="856" mass="95215">MGRSGSRRKKKLDPALIEPASPKETSVAANANIAKSPPALDGQKVASVRSLKMEHLAAVLLRRAQELKEEGNMRFQNKDYRGAMENYEQALRLIPHNHPDRAIFHSNRAACLMQMKPVQYEAVVRECTLALEARPCFARALFRRARAFEALGKPEIALQDVQLLLQIEANNSDAFDMARRLRASTNNKEECHREWTARGKPSCVSPASLPQHPGTSPAALGASVVNGCPMAGKGPPKILGKKKGGKLDQPYLRTPSDSRQNSVSSLDGKQGTMAPSSANGKFETEQKCEEQPPMARGMKISFQSKPMKVEAQKANTCAKHEGSNEPAVVTRISAAASGDTPHSKKQMREPPMRQLKLIYDHDIRFAKIPIGCTIKELRSLVQKRFPSSKSVLIKYRDVDGDLITLTSTEELRLAESTLETVAIKRKYPSDTSSGNALVSESSRERLLTEPLRLHIVEVPVEQEPIFEDDEEHVSVKGVDGGSEITYSNSHEECVKLDALPLEKDSNAALICKRAEVLGKSSEGSSEKDDSGSKVKETEMDDWLVDFAQLFRTHVGVDPDVHIDLHEVGMELCSEALEETVTSEDAQPFFDGAACKFQEVAALAFFNWGNVYMCAARKRIPLGAADDSNEYQKRLQLAYVWAQGHYEKARLKYEEALKVKPDFYEGVLALGQERFESAKLRWSFAMANQVDLTSWDSSETLDLFRKAEEKMQIAFGMWEKLEEVRLEEAKSGHPVVRREGLKGHRETLQEISEAEAKEQFLVMRFQINLFWGNILFEHSQVECKLGLPSWKLLLDEAVKKFELAGASPSDIAVVMNNHVSNSTCSCQVTQPIAGEVAHAHVFAKELRNKVGESTVGT</sequence>
<dbReference type="PANTHER" id="PTHR46183">
    <property type="entry name" value="PROTEIN CLMP1"/>
    <property type="match status" value="1"/>
</dbReference>
<dbReference type="InterPro" id="IPR053793">
    <property type="entry name" value="PB1-like"/>
</dbReference>
<reference evidence="6" key="1">
    <citation type="submission" date="2021-08" db="EMBL/GenBank/DDBJ databases">
        <title>WGS assembly of Ceratopteris richardii.</title>
        <authorList>
            <person name="Marchant D.B."/>
            <person name="Chen G."/>
            <person name="Jenkins J."/>
            <person name="Shu S."/>
            <person name="Leebens-Mack J."/>
            <person name="Grimwood J."/>
            <person name="Schmutz J."/>
            <person name="Soltis P."/>
            <person name="Soltis D."/>
            <person name="Chen Z.-H."/>
        </authorList>
    </citation>
    <scope>NUCLEOTIDE SEQUENCE</scope>
    <source>
        <strain evidence="6">Whitten #5841</strain>
        <tissue evidence="6">Leaf</tissue>
    </source>
</reference>
<dbReference type="PROSITE" id="PS51745">
    <property type="entry name" value="PB1"/>
    <property type="match status" value="1"/>
</dbReference>
<dbReference type="OrthoDB" id="2942533at2759"/>
<dbReference type="InterPro" id="IPR000270">
    <property type="entry name" value="PB1_dom"/>
</dbReference>
<feature type="region of interest" description="Disordered" evidence="4">
    <location>
        <begin position="233"/>
        <end position="292"/>
    </location>
</feature>
<dbReference type="Proteomes" id="UP000825935">
    <property type="component" value="Chromosome 16"/>
</dbReference>
<organism evidence="6 7">
    <name type="scientific">Ceratopteris richardii</name>
    <name type="common">Triangle waterfern</name>
    <dbReference type="NCBI Taxonomy" id="49495"/>
    <lineage>
        <taxon>Eukaryota</taxon>
        <taxon>Viridiplantae</taxon>
        <taxon>Streptophyta</taxon>
        <taxon>Embryophyta</taxon>
        <taxon>Tracheophyta</taxon>
        <taxon>Polypodiopsida</taxon>
        <taxon>Polypodiidae</taxon>
        <taxon>Polypodiales</taxon>
        <taxon>Pteridineae</taxon>
        <taxon>Pteridaceae</taxon>
        <taxon>Parkerioideae</taxon>
        <taxon>Ceratopteris</taxon>
    </lineage>
</organism>
<evidence type="ECO:0000256" key="3">
    <source>
        <dbReference type="PROSITE-ProRule" id="PRU00339"/>
    </source>
</evidence>
<dbReference type="AlphaFoldDB" id="A0A8T2T0T5"/>
<comment type="caution">
    <text evidence="6">The sequence shown here is derived from an EMBL/GenBank/DDBJ whole genome shotgun (WGS) entry which is preliminary data.</text>
</comment>
<feature type="region of interest" description="Disordered" evidence="4">
    <location>
        <begin position="1"/>
        <end position="29"/>
    </location>
</feature>
<evidence type="ECO:0000259" key="5">
    <source>
        <dbReference type="PROSITE" id="PS51745"/>
    </source>
</evidence>
<evidence type="ECO:0000256" key="4">
    <source>
        <dbReference type="SAM" id="MobiDB-lite"/>
    </source>
</evidence>
<evidence type="ECO:0000313" key="6">
    <source>
        <dbReference type="EMBL" id="KAH7388430.1"/>
    </source>
</evidence>
<dbReference type="SUPFAM" id="SSF48452">
    <property type="entry name" value="TPR-like"/>
    <property type="match status" value="1"/>
</dbReference>
<keyword evidence="1" id="KW-0677">Repeat</keyword>
<accession>A0A8T2T0T5</accession>
<gene>
    <name evidence="6" type="ORF">KP509_16G075100</name>
</gene>
<feature type="compositionally biased region" description="Polar residues" evidence="4">
    <location>
        <begin position="255"/>
        <end position="279"/>
    </location>
</feature>
<feature type="domain" description="PB1" evidence="5">
    <location>
        <begin position="352"/>
        <end position="431"/>
    </location>
</feature>
<dbReference type="InterPro" id="IPR044517">
    <property type="entry name" value="PHOX1-4"/>
</dbReference>
<evidence type="ECO:0000313" key="7">
    <source>
        <dbReference type="Proteomes" id="UP000825935"/>
    </source>
</evidence>
<name>A0A8T2T0T5_CERRI</name>